<accession>A0AAV1RC14</accession>
<protein>
    <submittedName>
        <fullName evidence="1">Uncharacterized protein</fullName>
    </submittedName>
</protein>
<dbReference type="EMBL" id="CAWUPB010000913">
    <property type="protein sequence ID" value="CAK7331182.1"/>
    <property type="molecule type" value="Genomic_DNA"/>
</dbReference>
<comment type="caution">
    <text evidence="1">The sequence shown here is derived from an EMBL/GenBank/DDBJ whole genome shotgun (WGS) entry which is preliminary data.</text>
</comment>
<gene>
    <name evidence="1" type="ORF">DCAF_LOCUS8338</name>
</gene>
<evidence type="ECO:0000313" key="2">
    <source>
        <dbReference type="Proteomes" id="UP001314170"/>
    </source>
</evidence>
<dbReference type="AlphaFoldDB" id="A0AAV1RC14"/>
<proteinExistence type="predicted"/>
<evidence type="ECO:0000313" key="1">
    <source>
        <dbReference type="EMBL" id="CAK7331182.1"/>
    </source>
</evidence>
<name>A0AAV1RC14_9ROSI</name>
<keyword evidence="2" id="KW-1185">Reference proteome</keyword>
<dbReference type="Proteomes" id="UP001314170">
    <property type="component" value="Unassembled WGS sequence"/>
</dbReference>
<reference evidence="1 2" key="1">
    <citation type="submission" date="2024-01" db="EMBL/GenBank/DDBJ databases">
        <authorList>
            <person name="Waweru B."/>
        </authorList>
    </citation>
    <scope>NUCLEOTIDE SEQUENCE [LARGE SCALE GENOMIC DNA]</scope>
</reference>
<organism evidence="1 2">
    <name type="scientific">Dovyalis caffra</name>
    <dbReference type="NCBI Taxonomy" id="77055"/>
    <lineage>
        <taxon>Eukaryota</taxon>
        <taxon>Viridiplantae</taxon>
        <taxon>Streptophyta</taxon>
        <taxon>Embryophyta</taxon>
        <taxon>Tracheophyta</taxon>
        <taxon>Spermatophyta</taxon>
        <taxon>Magnoliopsida</taxon>
        <taxon>eudicotyledons</taxon>
        <taxon>Gunneridae</taxon>
        <taxon>Pentapetalae</taxon>
        <taxon>rosids</taxon>
        <taxon>fabids</taxon>
        <taxon>Malpighiales</taxon>
        <taxon>Salicaceae</taxon>
        <taxon>Flacourtieae</taxon>
        <taxon>Dovyalis</taxon>
    </lineage>
</organism>
<sequence length="62" mass="6879">MSSVDILHRNARRKMTCSGKIKKKIEGGSVMSILTNLARNEEQKQMSGFLGGNWGHRGGVYN</sequence>